<protein>
    <submittedName>
        <fullName evidence="1">Uncharacterized protein</fullName>
    </submittedName>
</protein>
<name>A0A449ARR3_9BACT</name>
<evidence type="ECO:0000313" key="2">
    <source>
        <dbReference type="Proteomes" id="UP000290495"/>
    </source>
</evidence>
<reference evidence="1 2" key="1">
    <citation type="submission" date="2019-01" db="EMBL/GenBank/DDBJ databases">
        <authorList>
            <consortium name="Pathogen Informatics"/>
        </authorList>
    </citation>
    <scope>NUCLEOTIDE SEQUENCE [LARGE SCALE GENOMIC DNA]</scope>
    <source>
        <strain evidence="1 2">NCTC10146</strain>
        <plasmid evidence="2">7</plasmid>
    </source>
</reference>
<dbReference type="EMBL" id="LR215016">
    <property type="protein sequence ID" value="VEU69265.1"/>
    <property type="molecule type" value="Genomic_DNA"/>
</dbReference>
<gene>
    <name evidence="1" type="ORF">NCTC10146_00758</name>
</gene>
<proteinExistence type="predicted"/>
<organism evidence="1 2">
    <name type="scientific">Mycoplasmopsis canis</name>
    <dbReference type="NCBI Taxonomy" id="29555"/>
    <lineage>
        <taxon>Bacteria</taxon>
        <taxon>Bacillati</taxon>
        <taxon>Mycoplasmatota</taxon>
        <taxon>Mycoplasmoidales</taxon>
        <taxon>Metamycoplasmataceae</taxon>
        <taxon>Mycoplasmopsis</taxon>
    </lineage>
</organism>
<keyword evidence="1" id="KW-0614">Plasmid</keyword>
<dbReference type="RefSeq" id="WP_223212224.1">
    <property type="nucleotide sequence ID" value="NZ_LR215016.1"/>
</dbReference>
<dbReference type="Proteomes" id="UP000290495">
    <property type="component" value="Plasmid 7"/>
</dbReference>
<evidence type="ECO:0000313" key="1">
    <source>
        <dbReference type="EMBL" id="VEU69265.1"/>
    </source>
</evidence>
<sequence>MQEEISKFKTEINIWKAQVSNHKQEKEMALLSLRKELEDKINMLNANSLYKDEKIKFLEEEKNNKDNIIMIKLQKLTN</sequence>
<dbReference type="AlphaFoldDB" id="A0A449ARR3"/>
<accession>A0A449ARR3</accession>
<geneLocation type="plasmid" evidence="1 2">
    <name>7</name>
</geneLocation>